<accession>A0A4R4K9G8</accession>
<keyword evidence="3" id="KW-0808">Transferase</keyword>
<feature type="transmembrane region" description="Helical" evidence="1">
    <location>
        <begin position="333"/>
        <end position="355"/>
    </location>
</feature>
<sequence>MRTTNHGYLIQLDGLRFIAVALVLVDHWLAEINVIPFGPLGVTLFFVLSGFLITRILLVSKEKNFGQEGGLGRYLRKFYFRRTVRIFPIYYLTIAVLFVMNVPPVRETLAWCLLYATNIYIAINQHWLGVIDHFWSLAVEEQFYIFFPFVIFFIPGKWLVQFLVGMSIFSILLRVYFFTAGYEWMVNYVSMPTCLDSFGLGGLMAWLQLNRPTLFVKVFEKTRWIWLTLLGWILVVYWSKSFDEIHNFANDVVDRLISSVFCFFLIGKAVLGYGGVMKWFLENSVSNYLGKISYGMYVYHNFVYNHFHSSPSHPTIRLLNKIESWFPVLNDSLIFQLMLFFALTTLLAALSWHIVEKPINSLKDKYAR</sequence>
<dbReference type="AlphaFoldDB" id="A0A4R4K9G8"/>
<keyword evidence="4" id="KW-1185">Reference proteome</keyword>
<dbReference type="PANTHER" id="PTHR23028:SF53">
    <property type="entry name" value="ACYL_TRANSF_3 DOMAIN-CONTAINING PROTEIN"/>
    <property type="match status" value="1"/>
</dbReference>
<feature type="domain" description="Acyltransferase 3" evidence="2">
    <location>
        <begin position="11"/>
        <end position="345"/>
    </location>
</feature>
<comment type="caution">
    <text evidence="3">The sequence shown here is derived from an EMBL/GenBank/DDBJ whole genome shotgun (WGS) entry which is preliminary data.</text>
</comment>
<keyword evidence="3" id="KW-0012">Acyltransferase</keyword>
<feature type="transmembrane region" description="Helical" evidence="1">
    <location>
        <begin position="37"/>
        <end position="58"/>
    </location>
</feature>
<dbReference type="EMBL" id="SMJU01000007">
    <property type="protein sequence ID" value="TDB64437.1"/>
    <property type="molecule type" value="Genomic_DNA"/>
</dbReference>
<keyword evidence="1" id="KW-0472">Membrane</keyword>
<dbReference type="InterPro" id="IPR002656">
    <property type="entry name" value="Acyl_transf_3_dom"/>
</dbReference>
<dbReference type="GO" id="GO:0000271">
    <property type="term" value="P:polysaccharide biosynthetic process"/>
    <property type="evidence" value="ECO:0007669"/>
    <property type="project" value="TreeGrafter"/>
</dbReference>
<dbReference type="GO" id="GO:0016747">
    <property type="term" value="F:acyltransferase activity, transferring groups other than amino-acyl groups"/>
    <property type="evidence" value="ECO:0007669"/>
    <property type="project" value="InterPro"/>
</dbReference>
<dbReference type="RefSeq" id="WP_132117991.1">
    <property type="nucleotide sequence ID" value="NZ_SMJU01000007.1"/>
</dbReference>
<dbReference type="Proteomes" id="UP000295706">
    <property type="component" value="Unassembled WGS sequence"/>
</dbReference>
<dbReference type="Pfam" id="PF01757">
    <property type="entry name" value="Acyl_transf_3"/>
    <property type="match status" value="1"/>
</dbReference>
<name>A0A4R4K9G8_9BACT</name>
<keyword evidence="1" id="KW-0812">Transmembrane</keyword>
<evidence type="ECO:0000259" key="2">
    <source>
        <dbReference type="Pfam" id="PF01757"/>
    </source>
</evidence>
<dbReference type="PANTHER" id="PTHR23028">
    <property type="entry name" value="ACETYLTRANSFERASE"/>
    <property type="match status" value="1"/>
</dbReference>
<feature type="transmembrane region" description="Helical" evidence="1">
    <location>
        <begin position="221"/>
        <end position="239"/>
    </location>
</feature>
<reference evidence="3 4" key="1">
    <citation type="submission" date="2019-02" db="EMBL/GenBank/DDBJ databases">
        <title>Arundinibacter roseus gen. nov., sp. nov., a new member of the family Cytophagaceae.</title>
        <authorList>
            <person name="Szuroczki S."/>
            <person name="Khayer B."/>
            <person name="Sproer C."/>
            <person name="Toumi M."/>
            <person name="Szabo A."/>
            <person name="Felfoldi T."/>
            <person name="Schumann P."/>
            <person name="Toth E."/>
        </authorList>
    </citation>
    <scope>NUCLEOTIDE SEQUENCE [LARGE SCALE GENOMIC DNA]</scope>
    <source>
        <strain evidence="3 4">DMA-k-7a</strain>
    </source>
</reference>
<feature type="transmembrane region" description="Helical" evidence="1">
    <location>
        <begin position="83"/>
        <end position="102"/>
    </location>
</feature>
<dbReference type="OrthoDB" id="9796461at2"/>
<evidence type="ECO:0000313" key="4">
    <source>
        <dbReference type="Proteomes" id="UP000295706"/>
    </source>
</evidence>
<protein>
    <submittedName>
        <fullName evidence="3">Acyltransferase</fullName>
    </submittedName>
</protein>
<feature type="transmembrane region" description="Helical" evidence="1">
    <location>
        <begin position="160"/>
        <end position="177"/>
    </location>
</feature>
<keyword evidence="1" id="KW-1133">Transmembrane helix</keyword>
<evidence type="ECO:0000256" key="1">
    <source>
        <dbReference type="SAM" id="Phobius"/>
    </source>
</evidence>
<organism evidence="3 4">
    <name type="scientific">Arundinibacter roseus</name>
    <dbReference type="NCBI Taxonomy" id="2070510"/>
    <lineage>
        <taxon>Bacteria</taxon>
        <taxon>Pseudomonadati</taxon>
        <taxon>Bacteroidota</taxon>
        <taxon>Cytophagia</taxon>
        <taxon>Cytophagales</taxon>
        <taxon>Spirosomataceae</taxon>
        <taxon>Arundinibacter</taxon>
    </lineage>
</organism>
<feature type="transmembrane region" description="Helical" evidence="1">
    <location>
        <begin position="189"/>
        <end position="209"/>
    </location>
</feature>
<evidence type="ECO:0000313" key="3">
    <source>
        <dbReference type="EMBL" id="TDB64437.1"/>
    </source>
</evidence>
<dbReference type="InterPro" id="IPR050879">
    <property type="entry name" value="Acyltransferase_3"/>
</dbReference>
<proteinExistence type="predicted"/>
<feature type="transmembrane region" description="Helical" evidence="1">
    <location>
        <begin position="108"/>
        <end position="127"/>
    </location>
</feature>
<dbReference type="GO" id="GO:0016020">
    <property type="term" value="C:membrane"/>
    <property type="evidence" value="ECO:0007669"/>
    <property type="project" value="TreeGrafter"/>
</dbReference>
<gene>
    <name evidence="3" type="ORF">EZE20_12195</name>
</gene>
<feature type="transmembrane region" description="Helical" evidence="1">
    <location>
        <begin position="260"/>
        <end position="281"/>
    </location>
</feature>